<dbReference type="OrthoDB" id="1921166at2759"/>
<evidence type="ECO:0000313" key="3">
    <source>
        <dbReference type="Proteomes" id="UP000283530"/>
    </source>
</evidence>
<dbReference type="PANTHER" id="PTHR31197:SF5">
    <property type="entry name" value="OS01G0612600 PROTEIN"/>
    <property type="match status" value="1"/>
</dbReference>
<sequence>MPKERRSSGLSSERSKASPFPCSSSRARRSLSRNPLESAENVKEWEEARCPVCMEHPHNAVLLLCASKDKGCRPYMCDTSYRHSNCLDQFRKAFTEPLEAPIMQESPVLSDVNGTTSQGINSVLHLESEEPSQHSGPCENQELPKLSCPLCRGQVNGWTVEEPARKYLNAKVRSCAQENCVFTGTYAELRKHARLEHPLARPSEVDPERQREWRRMERQRDLGDVLSTFQSAFGEERGEDGPLSLNEGSWLTVYFLIRVFPSGSGTGSRWSVPSRFRGLTRSRRRTLWGESYDGEAASGRELGDVLEGVSGMQFHRERSQRILPFSGSVGRAGKVVAFIRLG</sequence>
<dbReference type="InterPro" id="IPR012866">
    <property type="entry name" value="DUF1644"/>
</dbReference>
<feature type="region of interest" description="Disordered" evidence="1">
    <location>
        <begin position="1"/>
        <end position="38"/>
    </location>
</feature>
<dbReference type="InterPro" id="IPR013083">
    <property type="entry name" value="Znf_RING/FYVE/PHD"/>
</dbReference>
<dbReference type="Gene3D" id="3.30.40.10">
    <property type="entry name" value="Zinc/RING finger domain, C3HC4 (zinc finger)"/>
    <property type="match status" value="1"/>
</dbReference>
<gene>
    <name evidence="2" type="ORF">CKAN_01181600</name>
</gene>
<name>A0A3S3N0I8_9MAGN</name>
<dbReference type="AlphaFoldDB" id="A0A3S3N0I8"/>
<dbReference type="EMBL" id="QPKB01000004">
    <property type="protein sequence ID" value="RWR83074.1"/>
    <property type="molecule type" value="Genomic_DNA"/>
</dbReference>
<proteinExistence type="predicted"/>
<organism evidence="2 3">
    <name type="scientific">Cinnamomum micranthum f. kanehirae</name>
    <dbReference type="NCBI Taxonomy" id="337451"/>
    <lineage>
        <taxon>Eukaryota</taxon>
        <taxon>Viridiplantae</taxon>
        <taxon>Streptophyta</taxon>
        <taxon>Embryophyta</taxon>
        <taxon>Tracheophyta</taxon>
        <taxon>Spermatophyta</taxon>
        <taxon>Magnoliopsida</taxon>
        <taxon>Magnoliidae</taxon>
        <taxon>Laurales</taxon>
        <taxon>Lauraceae</taxon>
        <taxon>Cinnamomum</taxon>
    </lineage>
</organism>
<protein>
    <submittedName>
        <fullName evidence="2">DUF1644 domain-containing protein</fullName>
    </submittedName>
</protein>
<accession>A0A3S3N0I8</accession>
<dbReference type="Pfam" id="PF07800">
    <property type="entry name" value="DUF1644"/>
    <property type="match status" value="1"/>
</dbReference>
<evidence type="ECO:0000256" key="1">
    <source>
        <dbReference type="SAM" id="MobiDB-lite"/>
    </source>
</evidence>
<evidence type="ECO:0000313" key="2">
    <source>
        <dbReference type="EMBL" id="RWR83074.1"/>
    </source>
</evidence>
<dbReference type="Proteomes" id="UP000283530">
    <property type="component" value="Unassembled WGS sequence"/>
</dbReference>
<comment type="caution">
    <text evidence="2">The sequence shown here is derived from an EMBL/GenBank/DDBJ whole genome shotgun (WGS) entry which is preliminary data.</text>
</comment>
<dbReference type="PANTHER" id="PTHR31197">
    <property type="entry name" value="OS01G0612600 PROTEIN"/>
    <property type="match status" value="1"/>
</dbReference>
<keyword evidence="3" id="KW-1185">Reference proteome</keyword>
<reference evidence="2 3" key="1">
    <citation type="journal article" date="2019" name="Nat. Plants">
        <title>Stout camphor tree genome fills gaps in understanding of flowering plant genome evolution.</title>
        <authorList>
            <person name="Chaw S.M."/>
            <person name="Liu Y.C."/>
            <person name="Wu Y.W."/>
            <person name="Wang H.Y."/>
            <person name="Lin C.I."/>
            <person name="Wu C.S."/>
            <person name="Ke H.M."/>
            <person name="Chang L.Y."/>
            <person name="Hsu C.Y."/>
            <person name="Yang H.T."/>
            <person name="Sudianto E."/>
            <person name="Hsu M.H."/>
            <person name="Wu K.P."/>
            <person name="Wang L.N."/>
            <person name="Leebens-Mack J.H."/>
            <person name="Tsai I.J."/>
        </authorList>
    </citation>
    <scope>NUCLEOTIDE SEQUENCE [LARGE SCALE GENOMIC DNA]</scope>
    <source>
        <strain evidence="3">cv. Chaw 1501</strain>
        <tissue evidence="2">Young leaves</tissue>
    </source>
</reference>